<evidence type="ECO:0000256" key="9">
    <source>
        <dbReference type="ARBA" id="ARBA00022777"/>
    </source>
</evidence>
<dbReference type="Gene3D" id="3.80.10.10">
    <property type="entry name" value="Ribonuclease Inhibitor"/>
    <property type="match status" value="1"/>
</dbReference>
<dbReference type="InterPro" id="IPR008266">
    <property type="entry name" value="Tyr_kinase_AS"/>
</dbReference>
<comment type="caution">
    <text evidence="18">The sequence shown here is derived from an EMBL/GenBank/DDBJ whole genome shotgun (WGS) entry which is preliminary data.</text>
</comment>
<evidence type="ECO:0000256" key="5">
    <source>
        <dbReference type="ARBA" id="ARBA00022679"/>
    </source>
</evidence>
<protein>
    <recommendedName>
        <fullName evidence="2">non-specific serine/threonine protein kinase</fullName>
        <ecNumber evidence="2">2.7.11.1</ecNumber>
    </recommendedName>
</protein>
<dbReference type="PANTHER" id="PTHR48005:SF70">
    <property type="entry name" value="MDIS1-INTERACTING RECEPTOR LIKE KINASE 2-LIKE"/>
    <property type="match status" value="1"/>
</dbReference>
<evidence type="ECO:0000256" key="10">
    <source>
        <dbReference type="ARBA" id="ARBA00022840"/>
    </source>
</evidence>
<evidence type="ECO:0000256" key="3">
    <source>
        <dbReference type="ARBA" id="ARBA00022527"/>
    </source>
</evidence>
<evidence type="ECO:0000256" key="7">
    <source>
        <dbReference type="ARBA" id="ARBA00022737"/>
    </source>
</evidence>
<dbReference type="SUPFAM" id="SSF56112">
    <property type="entry name" value="Protein kinase-like (PK-like)"/>
    <property type="match status" value="1"/>
</dbReference>
<evidence type="ECO:0000259" key="17">
    <source>
        <dbReference type="PROSITE" id="PS50011"/>
    </source>
</evidence>
<comment type="catalytic activity">
    <reaction evidence="13">
        <text>L-threonyl-[protein] + ATP = O-phospho-L-threonyl-[protein] + ADP + H(+)</text>
        <dbReference type="Rhea" id="RHEA:46608"/>
        <dbReference type="Rhea" id="RHEA-COMP:11060"/>
        <dbReference type="Rhea" id="RHEA-COMP:11605"/>
        <dbReference type="ChEBI" id="CHEBI:15378"/>
        <dbReference type="ChEBI" id="CHEBI:30013"/>
        <dbReference type="ChEBI" id="CHEBI:30616"/>
        <dbReference type="ChEBI" id="CHEBI:61977"/>
        <dbReference type="ChEBI" id="CHEBI:456216"/>
        <dbReference type="EC" id="2.7.11.1"/>
    </reaction>
</comment>
<evidence type="ECO:0000256" key="2">
    <source>
        <dbReference type="ARBA" id="ARBA00012513"/>
    </source>
</evidence>
<keyword evidence="5" id="KW-0808">Transferase</keyword>
<keyword evidence="7" id="KW-0677">Repeat</keyword>
<keyword evidence="12 16" id="KW-0472">Membrane</keyword>
<evidence type="ECO:0000313" key="18">
    <source>
        <dbReference type="EMBL" id="KAK8509231.1"/>
    </source>
</evidence>
<comment type="catalytic activity">
    <reaction evidence="14">
        <text>L-seryl-[protein] + ATP = O-phospho-L-seryl-[protein] + ADP + H(+)</text>
        <dbReference type="Rhea" id="RHEA:17989"/>
        <dbReference type="Rhea" id="RHEA-COMP:9863"/>
        <dbReference type="Rhea" id="RHEA-COMP:11604"/>
        <dbReference type="ChEBI" id="CHEBI:15378"/>
        <dbReference type="ChEBI" id="CHEBI:29999"/>
        <dbReference type="ChEBI" id="CHEBI:30616"/>
        <dbReference type="ChEBI" id="CHEBI:83421"/>
        <dbReference type="ChEBI" id="CHEBI:456216"/>
        <dbReference type="EC" id="2.7.11.1"/>
    </reaction>
</comment>
<evidence type="ECO:0000256" key="11">
    <source>
        <dbReference type="ARBA" id="ARBA00022989"/>
    </source>
</evidence>
<dbReference type="SUPFAM" id="SSF52058">
    <property type="entry name" value="L domain-like"/>
    <property type="match status" value="1"/>
</dbReference>
<evidence type="ECO:0000313" key="19">
    <source>
        <dbReference type="Proteomes" id="UP001472677"/>
    </source>
</evidence>
<evidence type="ECO:0000256" key="12">
    <source>
        <dbReference type="ARBA" id="ARBA00023136"/>
    </source>
</evidence>
<evidence type="ECO:0000256" key="14">
    <source>
        <dbReference type="ARBA" id="ARBA00048679"/>
    </source>
</evidence>
<evidence type="ECO:0000256" key="8">
    <source>
        <dbReference type="ARBA" id="ARBA00022741"/>
    </source>
</evidence>
<keyword evidence="19" id="KW-1185">Reference proteome</keyword>
<evidence type="ECO:0000256" key="6">
    <source>
        <dbReference type="ARBA" id="ARBA00022692"/>
    </source>
</evidence>
<dbReference type="Pfam" id="PF13855">
    <property type="entry name" value="LRR_8"/>
    <property type="match status" value="1"/>
</dbReference>
<dbReference type="InterPro" id="IPR051420">
    <property type="entry name" value="Ser_Thr_Kinases_DiverseReg"/>
</dbReference>
<dbReference type="EC" id="2.7.11.1" evidence="2"/>
<sequence length="551" mass="60695">MLNDNHLSGRIPPEIEMLSGLSILNLAENNLNGSIPRWLSNFKTLLELNLSANRFSGGVPSEVGSLTFLQVLDLSQNLLIGEIPEQVGNLKSLEKLNFSHNKLFGCIPSTFDGMLSLISVDISDNQLEGPLPHNKAFQEASFEAFRNNKGLCGNITGLESCSSSSNHDVDQKKKSKIVIATAVPILCTLSLVFIVFGILSYSQRIEKRTENTPRIVVSDNLFAICNYDGKMMYRNIVEATEEFDSKYCIGVGGYGSVYKAKLSNGQMVAVKKLHPLPDGGVVDQKAFNSKIQALTEIRHRNILKLHGFCSHPRHSFLVYEFLEGGSLEKILKSDEETTGFDWIKRVNVVKGLANALSYMHHDCSPPVVHRDISSKNILLDSNYEAHVADFGAARLLKPDSSNWTLFEGTVGYSAPELAYTMQVNEKCDVFSFGVLTLETLMGKHPADLISFMSSSSSSSSSLYPSCSPSATFSHLLVKDLLDGRLPSPRGQTAEEVVFIVKIASQCLHASPQSRPSMQQVFQELSTRNPPSVELFHTITLNQLLDSCSYTS</sequence>
<dbReference type="InterPro" id="IPR017441">
    <property type="entry name" value="Protein_kinase_ATP_BS"/>
</dbReference>
<dbReference type="PROSITE" id="PS00109">
    <property type="entry name" value="PROTEIN_KINASE_TYR"/>
    <property type="match status" value="1"/>
</dbReference>
<feature type="domain" description="Protein kinase" evidence="17">
    <location>
        <begin position="243"/>
        <end position="532"/>
    </location>
</feature>
<accession>A0ABR2BQC1</accession>
<dbReference type="Proteomes" id="UP001472677">
    <property type="component" value="Unassembled WGS sequence"/>
</dbReference>
<dbReference type="EMBL" id="JBBPBM010000093">
    <property type="protein sequence ID" value="KAK8509231.1"/>
    <property type="molecule type" value="Genomic_DNA"/>
</dbReference>
<dbReference type="InterPro" id="IPR011009">
    <property type="entry name" value="Kinase-like_dom_sf"/>
</dbReference>
<dbReference type="InterPro" id="IPR001611">
    <property type="entry name" value="Leu-rich_rpt"/>
</dbReference>
<gene>
    <name evidence="18" type="ORF">V6N12_018316</name>
</gene>
<proteinExistence type="predicted"/>
<comment type="subcellular location">
    <subcellularLocation>
        <location evidence="1">Membrane</location>
    </subcellularLocation>
</comment>
<keyword evidence="4" id="KW-0433">Leucine-rich repeat</keyword>
<keyword evidence="10 15" id="KW-0067">ATP-binding</keyword>
<organism evidence="18 19">
    <name type="scientific">Hibiscus sabdariffa</name>
    <name type="common">roselle</name>
    <dbReference type="NCBI Taxonomy" id="183260"/>
    <lineage>
        <taxon>Eukaryota</taxon>
        <taxon>Viridiplantae</taxon>
        <taxon>Streptophyta</taxon>
        <taxon>Embryophyta</taxon>
        <taxon>Tracheophyta</taxon>
        <taxon>Spermatophyta</taxon>
        <taxon>Magnoliopsida</taxon>
        <taxon>eudicotyledons</taxon>
        <taxon>Gunneridae</taxon>
        <taxon>Pentapetalae</taxon>
        <taxon>rosids</taxon>
        <taxon>malvids</taxon>
        <taxon>Malvales</taxon>
        <taxon>Malvaceae</taxon>
        <taxon>Malvoideae</taxon>
        <taxon>Hibiscus</taxon>
    </lineage>
</organism>
<keyword evidence="6 16" id="KW-0812">Transmembrane</keyword>
<dbReference type="Pfam" id="PF00560">
    <property type="entry name" value="LRR_1"/>
    <property type="match status" value="2"/>
</dbReference>
<dbReference type="Gene3D" id="1.10.510.10">
    <property type="entry name" value="Transferase(Phosphotransferase) domain 1"/>
    <property type="match status" value="1"/>
</dbReference>
<dbReference type="InterPro" id="IPR032675">
    <property type="entry name" value="LRR_dom_sf"/>
</dbReference>
<keyword evidence="8 15" id="KW-0547">Nucleotide-binding</keyword>
<evidence type="ECO:0000256" key="13">
    <source>
        <dbReference type="ARBA" id="ARBA00047899"/>
    </source>
</evidence>
<dbReference type="InterPro" id="IPR000719">
    <property type="entry name" value="Prot_kinase_dom"/>
</dbReference>
<dbReference type="PROSITE" id="PS00107">
    <property type="entry name" value="PROTEIN_KINASE_ATP"/>
    <property type="match status" value="1"/>
</dbReference>
<evidence type="ECO:0000256" key="16">
    <source>
        <dbReference type="SAM" id="Phobius"/>
    </source>
</evidence>
<evidence type="ECO:0000256" key="4">
    <source>
        <dbReference type="ARBA" id="ARBA00022614"/>
    </source>
</evidence>
<evidence type="ECO:0000256" key="15">
    <source>
        <dbReference type="PROSITE-ProRule" id="PRU10141"/>
    </source>
</evidence>
<evidence type="ECO:0000256" key="1">
    <source>
        <dbReference type="ARBA" id="ARBA00004370"/>
    </source>
</evidence>
<name>A0ABR2BQC1_9ROSI</name>
<keyword evidence="11 16" id="KW-1133">Transmembrane helix</keyword>
<keyword evidence="9" id="KW-0418">Kinase</keyword>
<dbReference type="Gene3D" id="3.30.200.20">
    <property type="entry name" value="Phosphorylase Kinase, domain 1"/>
    <property type="match status" value="1"/>
</dbReference>
<feature type="binding site" evidence="15">
    <location>
        <position position="272"/>
    </location>
    <ligand>
        <name>ATP</name>
        <dbReference type="ChEBI" id="CHEBI:30616"/>
    </ligand>
</feature>
<dbReference type="PROSITE" id="PS50011">
    <property type="entry name" value="PROTEIN_KINASE_DOM"/>
    <property type="match status" value="1"/>
</dbReference>
<dbReference type="PANTHER" id="PTHR48005">
    <property type="entry name" value="LEUCINE RICH REPEAT KINASE 2"/>
    <property type="match status" value="1"/>
</dbReference>
<reference evidence="18 19" key="1">
    <citation type="journal article" date="2024" name="G3 (Bethesda)">
        <title>Genome assembly of Hibiscus sabdariffa L. provides insights into metabolisms of medicinal natural products.</title>
        <authorList>
            <person name="Kim T."/>
        </authorList>
    </citation>
    <scope>NUCLEOTIDE SEQUENCE [LARGE SCALE GENOMIC DNA]</scope>
    <source>
        <strain evidence="18">TK-2024</strain>
        <tissue evidence="18">Old leaves</tissue>
    </source>
</reference>
<feature type="transmembrane region" description="Helical" evidence="16">
    <location>
        <begin position="177"/>
        <end position="201"/>
    </location>
</feature>
<dbReference type="Pfam" id="PF00069">
    <property type="entry name" value="Pkinase"/>
    <property type="match status" value="1"/>
</dbReference>
<keyword evidence="3" id="KW-0723">Serine/threonine-protein kinase</keyword>